<dbReference type="SUPFAM" id="SSF51445">
    <property type="entry name" value="(Trans)glycosidases"/>
    <property type="match status" value="1"/>
</dbReference>
<evidence type="ECO:0000256" key="4">
    <source>
        <dbReference type="SAM" id="SignalP"/>
    </source>
</evidence>
<dbReference type="AlphaFoldDB" id="A0A6C2U176"/>
<feature type="signal peptide" evidence="4">
    <location>
        <begin position="1"/>
        <end position="19"/>
    </location>
</feature>
<keyword evidence="4" id="KW-0732">Signal</keyword>
<evidence type="ECO:0000256" key="3">
    <source>
        <dbReference type="RuleBase" id="RU361153"/>
    </source>
</evidence>
<keyword evidence="2 3" id="KW-0326">Glycosidase</keyword>
<dbReference type="GO" id="GO:0004553">
    <property type="term" value="F:hydrolase activity, hydrolyzing O-glycosyl compounds"/>
    <property type="evidence" value="ECO:0007669"/>
    <property type="project" value="InterPro"/>
</dbReference>
<evidence type="ECO:0000313" key="6">
    <source>
        <dbReference type="EMBL" id="VGO13341.1"/>
    </source>
</evidence>
<dbReference type="InterPro" id="IPR001547">
    <property type="entry name" value="Glyco_hydro_5"/>
</dbReference>
<evidence type="ECO:0000256" key="2">
    <source>
        <dbReference type="ARBA" id="ARBA00023295"/>
    </source>
</evidence>
<keyword evidence="1 3" id="KW-0378">Hydrolase</keyword>
<feature type="domain" description="Glycoside hydrolase family 5" evidence="5">
    <location>
        <begin position="72"/>
        <end position="206"/>
    </location>
</feature>
<name>A0A6C2U176_PONDE</name>
<dbReference type="EMBL" id="CAAHFG010000001">
    <property type="protein sequence ID" value="VGO13341.1"/>
    <property type="molecule type" value="Genomic_DNA"/>
</dbReference>
<dbReference type="Pfam" id="PF00150">
    <property type="entry name" value="Cellulase"/>
    <property type="match status" value="1"/>
</dbReference>
<protein>
    <recommendedName>
        <fullName evidence="5">Glycoside hydrolase family 5 domain-containing protein</fullName>
    </recommendedName>
</protein>
<organism evidence="6 7">
    <name type="scientific">Pontiella desulfatans</name>
    <dbReference type="NCBI Taxonomy" id="2750659"/>
    <lineage>
        <taxon>Bacteria</taxon>
        <taxon>Pseudomonadati</taxon>
        <taxon>Kiritimatiellota</taxon>
        <taxon>Kiritimatiellia</taxon>
        <taxon>Kiritimatiellales</taxon>
        <taxon>Pontiellaceae</taxon>
        <taxon>Pontiella</taxon>
    </lineage>
</organism>
<dbReference type="RefSeq" id="WP_136078917.1">
    <property type="nucleotide sequence ID" value="NZ_CAAHFG010000001.1"/>
</dbReference>
<proteinExistence type="inferred from homology"/>
<evidence type="ECO:0000256" key="1">
    <source>
        <dbReference type="ARBA" id="ARBA00022801"/>
    </source>
</evidence>
<accession>A0A6C2U176</accession>
<comment type="similarity">
    <text evidence="3">Belongs to the glycosyl hydrolase 5 (cellulase A) family.</text>
</comment>
<gene>
    <name evidence="6" type="ORF">PDESU_01897</name>
</gene>
<sequence>MIGKKRLMAVALWSAIASVAEVTVETVPGRWSVEKAKAWYAEQPWLVGCNYIPANAINQLEMWQAESFDPAIIKKELDLAQSIGFNTLRVYLHDVVWGADEQGLYTRMDQFLEMCSKRGIKPLLVFFDDCHHPFPVLGKQPLPVPEYHNSGWLNSPARDVATAYSQGKASEADKARLEGYVKKTMERFKNDDRVLAWELYNEPGRGRGLGGDMGSKKAKGAFGDASAKLLMDAWRWARSVNPSQPVMSCAEGSVGEKNIEIGKINSDVISWHSYNNGVIEKLCKEYAELGRPSLCTEYMARPSSTFQEALPTLKKYNVGAFNWGFVAGKTGCVYPWASRKGKNVDELREQGVVCETIEDMPYPKVWFHEIFYPDHTPFDPAEIECIKTHTGAK</sequence>
<evidence type="ECO:0000259" key="5">
    <source>
        <dbReference type="Pfam" id="PF00150"/>
    </source>
</evidence>
<keyword evidence="7" id="KW-1185">Reference proteome</keyword>
<dbReference type="Gene3D" id="3.20.20.80">
    <property type="entry name" value="Glycosidases"/>
    <property type="match status" value="1"/>
</dbReference>
<dbReference type="Proteomes" id="UP000366872">
    <property type="component" value="Unassembled WGS sequence"/>
</dbReference>
<feature type="chain" id="PRO_5025547542" description="Glycoside hydrolase family 5 domain-containing protein" evidence="4">
    <location>
        <begin position="20"/>
        <end position="393"/>
    </location>
</feature>
<dbReference type="InterPro" id="IPR017853">
    <property type="entry name" value="GH"/>
</dbReference>
<dbReference type="GO" id="GO:0000272">
    <property type="term" value="P:polysaccharide catabolic process"/>
    <property type="evidence" value="ECO:0007669"/>
    <property type="project" value="InterPro"/>
</dbReference>
<reference evidence="6 7" key="1">
    <citation type="submission" date="2019-04" db="EMBL/GenBank/DDBJ databases">
        <authorList>
            <person name="Van Vliet M D."/>
        </authorList>
    </citation>
    <scope>NUCLEOTIDE SEQUENCE [LARGE SCALE GENOMIC DNA]</scope>
    <source>
        <strain evidence="6 7">F1</strain>
    </source>
</reference>
<evidence type="ECO:0000313" key="7">
    <source>
        <dbReference type="Proteomes" id="UP000366872"/>
    </source>
</evidence>